<reference evidence="1 2" key="1">
    <citation type="submission" date="2015-03" db="EMBL/GenBank/DDBJ databases">
        <title>Luteipulveratus halotolerans sp. nov., a novel actinobacterium (Dermacoccaceae) from Sarawak, Malaysia.</title>
        <authorList>
            <person name="Juboi H."/>
            <person name="Basik A."/>
            <person name="Shamsul S.S."/>
            <person name="Arnold P."/>
            <person name="Schmitt E.K."/>
            <person name="Sanglier J.-J."/>
            <person name="Yeo T."/>
        </authorList>
    </citation>
    <scope>NUCLEOTIDE SEQUENCE [LARGE SCALE GENOMIC DNA]</scope>
    <source>
        <strain evidence="1 2">MN07-A0370</strain>
    </source>
</reference>
<evidence type="ECO:0008006" key="3">
    <source>
        <dbReference type="Google" id="ProtNLM"/>
    </source>
</evidence>
<gene>
    <name evidence="1" type="ORF">VV02_16380</name>
</gene>
<organism evidence="1 2">
    <name type="scientific">Luteipulveratus mongoliensis</name>
    <dbReference type="NCBI Taxonomy" id="571913"/>
    <lineage>
        <taxon>Bacteria</taxon>
        <taxon>Bacillati</taxon>
        <taxon>Actinomycetota</taxon>
        <taxon>Actinomycetes</taxon>
        <taxon>Micrococcales</taxon>
        <taxon>Dermacoccaceae</taxon>
        <taxon>Luteipulveratus</taxon>
    </lineage>
</organism>
<dbReference type="AlphaFoldDB" id="A0A0K1JQK0"/>
<dbReference type="Proteomes" id="UP000066480">
    <property type="component" value="Chromosome"/>
</dbReference>
<keyword evidence="2" id="KW-1185">Reference proteome</keyword>
<evidence type="ECO:0000313" key="2">
    <source>
        <dbReference type="Proteomes" id="UP000066480"/>
    </source>
</evidence>
<protein>
    <recommendedName>
        <fullName evidence="3">Mycothiol-dependent maleylpyruvate isomerase metal-binding domain-containing protein</fullName>
    </recommendedName>
</protein>
<accession>A0A0K1JQK0</accession>
<sequence length="190" mass="20320">MTDELKGRPEADLHRQAGPLTWTCFETLDHVGDCFMGYALQVTSRSPDRYLALEGIDRGVDFIHFPVELGVAGVVKALQPLSELLAAAVLIAPPDARAFHNYGVSDPAGFAAMGAVEALLHGHDVLSGLGGVPALPSDAVEVVLERLFPAVERHADGPEATLLWATGRIELSGRGRVDSEWTWDGTVHSC</sequence>
<name>A0A0K1JQK0_9MICO</name>
<dbReference type="EMBL" id="CP011112">
    <property type="protein sequence ID" value="AKU18999.1"/>
    <property type="molecule type" value="Genomic_DNA"/>
</dbReference>
<dbReference type="STRING" id="571913.VV02_16380"/>
<evidence type="ECO:0000313" key="1">
    <source>
        <dbReference type="EMBL" id="AKU18999.1"/>
    </source>
</evidence>
<proteinExistence type="predicted"/>
<dbReference type="KEGG" id="lmoi:VV02_16380"/>